<protein>
    <submittedName>
        <fullName evidence="2">Uncharacterized protein</fullName>
    </submittedName>
</protein>
<feature type="region of interest" description="Disordered" evidence="1">
    <location>
        <begin position="1273"/>
        <end position="1319"/>
    </location>
</feature>
<gene>
    <name evidence="2" type="ORF">J2X05_000938</name>
</gene>
<evidence type="ECO:0000313" key="2">
    <source>
        <dbReference type="EMBL" id="MDR7088935.1"/>
    </source>
</evidence>
<organism evidence="2 3">
    <name type="scientific">Cellvibrio fibrivorans</name>
    <dbReference type="NCBI Taxonomy" id="126350"/>
    <lineage>
        <taxon>Bacteria</taxon>
        <taxon>Pseudomonadati</taxon>
        <taxon>Pseudomonadota</taxon>
        <taxon>Gammaproteobacteria</taxon>
        <taxon>Cellvibrionales</taxon>
        <taxon>Cellvibrionaceae</taxon>
        <taxon>Cellvibrio</taxon>
    </lineage>
</organism>
<reference evidence="2 3" key="1">
    <citation type="submission" date="2023-07" db="EMBL/GenBank/DDBJ databases">
        <title>Sorghum-associated microbial communities from plants grown in Nebraska, USA.</title>
        <authorList>
            <person name="Schachtman D."/>
        </authorList>
    </citation>
    <scope>NUCLEOTIDE SEQUENCE [LARGE SCALE GENOMIC DNA]</scope>
    <source>
        <strain evidence="2 3">BE190</strain>
    </source>
</reference>
<keyword evidence="3" id="KW-1185">Reference proteome</keyword>
<dbReference type="Pfam" id="PF19268">
    <property type="entry name" value="CIS_TMP"/>
    <property type="match status" value="2"/>
</dbReference>
<dbReference type="Proteomes" id="UP001253595">
    <property type="component" value="Unassembled WGS sequence"/>
</dbReference>
<name>A0ABU1UUR4_9GAMM</name>
<dbReference type="InterPro" id="IPR045538">
    <property type="entry name" value="CIS_TMP"/>
</dbReference>
<dbReference type="RefSeq" id="WP_310069244.1">
    <property type="nucleotide sequence ID" value="NZ_JAVDVX010000001.1"/>
</dbReference>
<feature type="compositionally biased region" description="Polar residues" evidence="1">
    <location>
        <begin position="1273"/>
        <end position="1282"/>
    </location>
</feature>
<comment type="caution">
    <text evidence="2">The sequence shown here is derived from an EMBL/GenBank/DDBJ whole genome shotgun (WGS) entry which is preliminary data.</text>
</comment>
<accession>A0ABU1UUR4</accession>
<proteinExistence type="predicted"/>
<sequence length="1682" mass="187054">MHPEHRIDEFTLDLSFTTTRLARREKAGLVSWISEELLPALDRLFSQYSPHTQVLRFETLEFDLGKLDARHYQQQIREQLLEQFTRLLKSQMLALDPRALSNPPLVPLIPDAHAALQQLIAYLSTGNITAHYAFSRTGNEKDKGQSRGKIHQQLFEQVIAQQDIAELLRQFPARELLVARLVKQFSAAQRLVLLRQLAPQQLLQVQTLLDLLEFIGQQQAFLPIVTSQVNEFLTNHVSAAVSITAAQVFASNPTALQQQLWHQVLLLALESPGASETVWLTRLLDKLATSLSISKVQLGEFFLAIPLPKAYAHPLKHLQARIAQLIQSVNSYRETQQHETGNTDKLILDTTADVNTGRHFKYLLVPRKQQLSAQTNPLRSLIFRGTRVREYDNQFILQSVPGNADVNAQQNSIAYLPTGNSPADLLPENVVNIPRTLLQQKISQALVSADIHLLETIWPTLVAREPALLLSALQHYLPQAEIRQQLMMQLPLSMQADMIGFLATDIKPLFLRLQQMADQLVSTLNVQIGSDNNFVSIDPALPDDADKISSESAAHLQRRLWELAVGVLLSPSPATSSAVINANPEVFLHRLIEDYAHINSLNAQYLQQLWRQVIQTVSVEHTNTSQYTVAQRTNETRIDNQQPFSAVSLTSLSAEPLPENALPRIASAHPDLHNVSDHQLFDLCLRLKSGAVSWPQISFDVALLQRMIDSYIRVGHSATAENSRDFIAAIDHQAAATHAPVDFYRAVLQALIADKLVDLEAIASAIAKSSPPIDAISRSEINPPQTPTANTIIAAEVVRADSDDAQTQFTDKQFYATEAAGTDVKLSVSDVVEEKAVLTIDTAVTNNTYSLPLEIKEHVPTNITAINESLETNKQPHKQLQQSPDSELFVNAAYTNAQYSSLALTASTDTGAATTDQTITINPLATTAVGHINQNQNNDGNKDLQNVQAQMNTDRTTQLSSMESALLKTQYVQIQPSTLQTHLQSLLATAQPFLHLQQLHLSKDQWQEVCSELIVHQAIMDNDAAVDLLQSIKTFAQQALNTAGYYRKVVHALLQQQSLDLELFARAQSDNVQHSSLVLTASTGLSQAITDAQTAAKPVTSTANGYASQNADIASDKDLAANQSLIDTEKTPVLSDNDDNAQLETQHTQALPSSIQTSVQTLLAAAQPLEHLQQLHLNNDHWQEMCNDLISRQAIIGKDAAADLLQSIKTFAQQALDSANYYRKVVNALLQKQPIDLEFFATFSGDNAQAHVDALTNSATMAADRQTTHNQTINLHNRTTNHLAADPDIDSRDNRDGPSTIRPPEISPITNTQIPQLTGGDDSLRKPVISLAQLLSVEATFTREQLLVLQQHINFLLQHATTNVVSEWLELLGEIKHHSPLIRAVPAHLLHQIVMRLQPKSYPPLDALVKVVNEAIALIAVDTTSLSLKQAKWEFIFRTLFVLRPSTLDKKQITDSLCQIFATAVGIDDVQRLLNLAERRAALLTPPARQQPAIRLQDLQVAQKTTENTYPWEAGIPVNNAGQVLAAAFMPRLFAMLELTQEGKFVHPGAADRAAHLVQFMVSGETHTPEYELTLNKILCGISTSLPISEGIQLSEHEKNIIEQMLTSMIQHWKVLGSTSIAGLRETFFQRQGWLLLEEDCWRLKVQERTFDMLLDRLPWSISLIKHSWMDKPLRVSWRDQS</sequence>
<evidence type="ECO:0000313" key="3">
    <source>
        <dbReference type="Proteomes" id="UP001253595"/>
    </source>
</evidence>
<evidence type="ECO:0000256" key="1">
    <source>
        <dbReference type="SAM" id="MobiDB-lite"/>
    </source>
</evidence>
<dbReference type="EMBL" id="JAVDVX010000001">
    <property type="protein sequence ID" value="MDR7088935.1"/>
    <property type="molecule type" value="Genomic_DNA"/>
</dbReference>